<dbReference type="Proteomes" id="UP001239462">
    <property type="component" value="Unassembled WGS sequence"/>
</dbReference>
<dbReference type="Pfam" id="PF00501">
    <property type="entry name" value="AMP-binding"/>
    <property type="match status" value="1"/>
</dbReference>
<feature type="region of interest" description="Disordered" evidence="1">
    <location>
        <begin position="607"/>
        <end position="626"/>
    </location>
</feature>
<feature type="domain" description="AMP-dependent synthetase/ligase" evidence="2">
    <location>
        <begin position="77"/>
        <end position="473"/>
    </location>
</feature>
<dbReference type="Gene3D" id="3.30.300.30">
    <property type="match status" value="1"/>
</dbReference>
<dbReference type="InterPro" id="IPR050237">
    <property type="entry name" value="ATP-dep_AMP-bd_enzyme"/>
</dbReference>
<dbReference type="Pfam" id="PF13193">
    <property type="entry name" value="AMP-binding_C"/>
    <property type="match status" value="1"/>
</dbReference>
<feature type="domain" description="AMP-binding enzyme C-terminal" evidence="3">
    <location>
        <begin position="523"/>
        <end position="596"/>
    </location>
</feature>
<gene>
    <name evidence="4" type="ORF">QTN89_07690</name>
</gene>
<evidence type="ECO:0000259" key="3">
    <source>
        <dbReference type="Pfam" id="PF13193"/>
    </source>
</evidence>
<dbReference type="PANTHER" id="PTHR43767:SF12">
    <property type="entry name" value="AMP-DEPENDENT SYNTHETASE AND LIGASE"/>
    <property type="match status" value="1"/>
</dbReference>
<comment type="caution">
    <text evidence="4">The sequence shown here is derived from an EMBL/GenBank/DDBJ whole genome shotgun (WGS) entry which is preliminary data.</text>
</comment>
<dbReference type="InterPro" id="IPR045851">
    <property type="entry name" value="AMP-bd_C_sf"/>
</dbReference>
<evidence type="ECO:0000259" key="2">
    <source>
        <dbReference type="Pfam" id="PF00501"/>
    </source>
</evidence>
<dbReference type="EMBL" id="JASZZN010000004">
    <property type="protein sequence ID" value="MDM4015304.1"/>
    <property type="molecule type" value="Genomic_DNA"/>
</dbReference>
<dbReference type="Gene3D" id="3.40.50.12780">
    <property type="entry name" value="N-terminal domain of ligase-like"/>
    <property type="match status" value="1"/>
</dbReference>
<dbReference type="InterPro" id="IPR025110">
    <property type="entry name" value="AMP-bd_C"/>
</dbReference>
<name>A0ABT7PG67_9BACT</name>
<reference evidence="4 5" key="1">
    <citation type="submission" date="2023-06" db="EMBL/GenBank/DDBJ databases">
        <title>Roseiconus lacunae JC819 isolated from Gulf of Mannar region, Tamil Nadu.</title>
        <authorList>
            <person name="Pk S."/>
            <person name="Ch S."/>
            <person name="Ch V.R."/>
        </authorList>
    </citation>
    <scope>NUCLEOTIDE SEQUENCE [LARGE SCALE GENOMIC DNA]</scope>
    <source>
        <strain evidence="4 5">JC819</strain>
    </source>
</reference>
<sequence>MVQPAENRPSRPENNRWWRFASQSGSNPQVNFNREVSSVESPRSTASLRSQGSNLANDQRSAKGLDHYRDVPAFGLLQHAAEQLPMRHAIVYGDDRWTYLDLNADSIRAAAMLQRLGVSPGDRVGLLLPNVPEYIISANAVWRAGGIVLAISPLMVASEVQSLLEQTKCKYVICLDVLSHLLADGTTTDGVDRTTLLVSIRKHLPAHQQLGYLLKRGYQWLRHRPGGHGSRVGWFWEEINQVDRSWQPISIDPQYDPAYILPTGGTTGLPKAVTLSHQNMVANAWQQYAWTDRSFGREIMLGVLPFFHSYGMSATVMGGAAMAATLVLHHRYQTVKTIQLIERHRPTVFHAVPAMLHAMNERLRSYPSERLDSIRWVISGGAPLEESVALEFTENCSNDDSLEGPTVVEGYGLSESSPVTHVGHLFEPPRYGRIGLPLPETECKIISDVGEALDDGMVGELCIRGPQVMLGYWNDPVATGHAIENGWLHTGDLAVRHPDGYFEIVGRKKDLIITSGYNVYPAEVEETLSRYPGIEEVAVVGAPDERRGELVHAVIVTRDGSPPDFVALDQFCRQELSAHKRPQRFSHRKQPLPRNFLGKIIRRELRCEPEGANESSESFDGGDEDE</sequence>
<dbReference type="InterPro" id="IPR000873">
    <property type="entry name" value="AMP-dep_synth/lig_dom"/>
</dbReference>
<evidence type="ECO:0000256" key="1">
    <source>
        <dbReference type="SAM" id="MobiDB-lite"/>
    </source>
</evidence>
<evidence type="ECO:0000313" key="4">
    <source>
        <dbReference type="EMBL" id="MDM4015304.1"/>
    </source>
</evidence>
<dbReference type="SUPFAM" id="SSF56801">
    <property type="entry name" value="Acetyl-CoA synthetase-like"/>
    <property type="match status" value="1"/>
</dbReference>
<proteinExistence type="predicted"/>
<feature type="region of interest" description="Disordered" evidence="1">
    <location>
        <begin position="1"/>
        <end position="60"/>
    </location>
</feature>
<dbReference type="InterPro" id="IPR042099">
    <property type="entry name" value="ANL_N_sf"/>
</dbReference>
<dbReference type="PROSITE" id="PS00455">
    <property type="entry name" value="AMP_BINDING"/>
    <property type="match status" value="1"/>
</dbReference>
<accession>A0ABT7PG67</accession>
<dbReference type="InterPro" id="IPR020845">
    <property type="entry name" value="AMP-binding_CS"/>
</dbReference>
<keyword evidence="5" id="KW-1185">Reference proteome</keyword>
<dbReference type="PANTHER" id="PTHR43767">
    <property type="entry name" value="LONG-CHAIN-FATTY-ACID--COA LIGASE"/>
    <property type="match status" value="1"/>
</dbReference>
<dbReference type="RefSeq" id="WP_149498634.1">
    <property type="nucleotide sequence ID" value="NZ_CP141221.1"/>
</dbReference>
<feature type="compositionally biased region" description="Polar residues" evidence="1">
    <location>
        <begin position="21"/>
        <end position="59"/>
    </location>
</feature>
<protein>
    <submittedName>
        <fullName evidence="4">AMP-binding protein</fullName>
    </submittedName>
</protein>
<evidence type="ECO:0000313" key="5">
    <source>
        <dbReference type="Proteomes" id="UP001239462"/>
    </source>
</evidence>
<organism evidence="4 5">
    <name type="scientific">Roseiconus lacunae</name>
    <dbReference type="NCBI Taxonomy" id="2605694"/>
    <lineage>
        <taxon>Bacteria</taxon>
        <taxon>Pseudomonadati</taxon>
        <taxon>Planctomycetota</taxon>
        <taxon>Planctomycetia</taxon>
        <taxon>Pirellulales</taxon>
        <taxon>Pirellulaceae</taxon>
        <taxon>Roseiconus</taxon>
    </lineage>
</organism>